<protein>
    <submittedName>
        <fullName evidence="1">Uncharacterized protein</fullName>
    </submittedName>
</protein>
<gene>
    <name evidence="1" type="ORF">FHX37_0624</name>
</gene>
<name>A0A543NFW7_9ACTN</name>
<dbReference type="OrthoDB" id="3435850at2"/>
<evidence type="ECO:0000313" key="1">
    <source>
        <dbReference type="EMBL" id="TQN30742.1"/>
    </source>
</evidence>
<dbReference type="Proteomes" id="UP000317422">
    <property type="component" value="Unassembled WGS sequence"/>
</dbReference>
<reference evidence="1 2" key="1">
    <citation type="submission" date="2019-06" db="EMBL/GenBank/DDBJ databases">
        <title>Sequencing the genomes of 1000 actinobacteria strains.</title>
        <authorList>
            <person name="Klenk H.-P."/>
        </authorList>
    </citation>
    <scope>NUCLEOTIDE SEQUENCE [LARGE SCALE GENOMIC DNA]</scope>
    <source>
        <strain evidence="1 2">DSM 45015</strain>
    </source>
</reference>
<keyword evidence="2" id="KW-1185">Reference proteome</keyword>
<accession>A0A543NFW7</accession>
<evidence type="ECO:0000313" key="2">
    <source>
        <dbReference type="Proteomes" id="UP000317422"/>
    </source>
</evidence>
<proteinExistence type="predicted"/>
<comment type="caution">
    <text evidence="1">The sequence shown here is derived from an EMBL/GenBank/DDBJ whole genome shotgun (WGS) entry which is preliminary data.</text>
</comment>
<organism evidence="1 2">
    <name type="scientific">Haloactinospora alba</name>
    <dbReference type="NCBI Taxonomy" id="405555"/>
    <lineage>
        <taxon>Bacteria</taxon>
        <taxon>Bacillati</taxon>
        <taxon>Actinomycetota</taxon>
        <taxon>Actinomycetes</taxon>
        <taxon>Streptosporangiales</taxon>
        <taxon>Nocardiopsidaceae</taxon>
        <taxon>Haloactinospora</taxon>
    </lineage>
</organism>
<dbReference type="RefSeq" id="WP_141921948.1">
    <property type="nucleotide sequence ID" value="NZ_VFQC01000001.1"/>
</dbReference>
<dbReference type="EMBL" id="VFQC01000001">
    <property type="protein sequence ID" value="TQN30742.1"/>
    <property type="molecule type" value="Genomic_DNA"/>
</dbReference>
<sequence>MTALAAHLLGWLWGDQSGWARLVRPAPIDLCPVARTAEPLGTCRYYRWPEQASALLAAGLREPSTRFDPQLCKAPPPPGTDMGVRDLLPDDFDSMVSGCDLPAPDTEPEHLPSTVVWVEADQLDADRWRLVEALDAVVTAPEDGWPMQVWASAGAWANFDTAPLGGTIDRADLVVEDPPHMWWPAKLVRAPAGGAALA</sequence>
<dbReference type="AlphaFoldDB" id="A0A543NFW7"/>